<evidence type="ECO:0000313" key="1">
    <source>
        <dbReference type="EMBL" id="KRY87004.1"/>
    </source>
</evidence>
<accession>A0A0V1FLZ9</accession>
<sequence length="174" mass="19811">MFLALLAVASSENSNNMNIQHVFWHRRNGKESHHITDPRRIALDNKVKAALECKHLVFAIELEWSLEIQITDLEVLFSLPMASKGTTRDLMVVRNNVEQIVGDTHLRVPCSIEHSLTRAELSTFTQCIDVPKLKARQQFRAISSSPWSKYHQLQVIMRLPAGCATCSLHCRPLN</sequence>
<name>A0A0V1FLZ9_TRIPS</name>
<protein>
    <submittedName>
        <fullName evidence="1">Uncharacterized protein</fullName>
    </submittedName>
</protein>
<gene>
    <name evidence="1" type="ORF">T4D_4282</name>
</gene>
<evidence type="ECO:0000313" key="2">
    <source>
        <dbReference type="Proteomes" id="UP000054995"/>
    </source>
</evidence>
<comment type="caution">
    <text evidence="1">The sequence shown here is derived from an EMBL/GenBank/DDBJ whole genome shotgun (WGS) entry which is preliminary data.</text>
</comment>
<proteinExistence type="predicted"/>
<organism evidence="1 2">
    <name type="scientific">Trichinella pseudospiralis</name>
    <name type="common">Parasitic roundworm</name>
    <dbReference type="NCBI Taxonomy" id="6337"/>
    <lineage>
        <taxon>Eukaryota</taxon>
        <taxon>Metazoa</taxon>
        <taxon>Ecdysozoa</taxon>
        <taxon>Nematoda</taxon>
        <taxon>Enoplea</taxon>
        <taxon>Dorylaimia</taxon>
        <taxon>Trichinellida</taxon>
        <taxon>Trichinellidae</taxon>
        <taxon>Trichinella</taxon>
    </lineage>
</organism>
<dbReference type="EMBL" id="JYDT01000063">
    <property type="protein sequence ID" value="KRY87004.1"/>
    <property type="molecule type" value="Genomic_DNA"/>
</dbReference>
<reference evidence="1 2" key="1">
    <citation type="submission" date="2015-01" db="EMBL/GenBank/DDBJ databases">
        <title>Evolution of Trichinella species and genotypes.</title>
        <authorList>
            <person name="Korhonen P.K."/>
            <person name="Edoardo P."/>
            <person name="Giuseppe L.R."/>
            <person name="Gasser R.B."/>
        </authorList>
    </citation>
    <scope>NUCLEOTIDE SEQUENCE [LARGE SCALE GENOMIC DNA]</scope>
    <source>
        <strain evidence="1">ISS470</strain>
    </source>
</reference>
<dbReference type="AlphaFoldDB" id="A0A0V1FLZ9"/>
<dbReference type="Proteomes" id="UP000054995">
    <property type="component" value="Unassembled WGS sequence"/>
</dbReference>
<keyword evidence="2" id="KW-1185">Reference proteome</keyword>